<keyword evidence="1" id="KW-1133">Transmembrane helix</keyword>
<keyword evidence="3" id="KW-1185">Reference proteome</keyword>
<dbReference type="OrthoDB" id="6330679at2"/>
<accession>A0A1M5VB34</accession>
<dbReference type="Proteomes" id="UP000184109">
    <property type="component" value="Unassembled WGS sequence"/>
</dbReference>
<organism evidence="2 3">
    <name type="scientific">Wenyingzhuangia marina</name>
    <dbReference type="NCBI Taxonomy" id="1195760"/>
    <lineage>
        <taxon>Bacteria</taxon>
        <taxon>Pseudomonadati</taxon>
        <taxon>Bacteroidota</taxon>
        <taxon>Flavobacteriia</taxon>
        <taxon>Flavobacteriales</taxon>
        <taxon>Flavobacteriaceae</taxon>
        <taxon>Wenyingzhuangia</taxon>
    </lineage>
</organism>
<proteinExistence type="predicted"/>
<feature type="transmembrane region" description="Helical" evidence="1">
    <location>
        <begin position="149"/>
        <end position="165"/>
    </location>
</feature>
<keyword evidence="1" id="KW-0472">Membrane</keyword>
<protein>
    <submittedName>
        <fullName evidence="2">PepSY-associated TM region</fullName>
    </submittedName>
</protein>
<sequence>MTNKYMRIIHRYLGFFLIGIMSVYALSGIVLVFRNTDFLKKETVIERNIGENIPNKELGKSLRQKHFKILKEENNIVFFENGRYNKQTGIANYTTKDLPYVMKQMTKLHKATSNDPLYWLNVFFGVSLLFFSISSFWMFMPKTAIFKKGMWFTLGGILLTLALLFI</sequence>
<evidence type="ECO:0000313" key="3">
    <source>
        <dbReference type="Proteomes" id="UP000184109"/>
    </source>
</evidence>
<reference evidence="3" key="1">
    <citation type="submission" date="2016-11" db="EMBL/GenBank/DDBJ databases">
        <authorList>
            <person name="Varghese N."/>
            <person name="Submissions S."/>
        </authorList>
    </citation>
    <scope>NUCLEOTIDE SEQUENCE [LARGE SCALE GENOMIC DNA]</scope>
    <source>
        <strain evidence="3">DSM 100572</strain>
    </source>
</reference>
<gene>
    <name evidence="2" type="ORF">SAMN05444281_1639</name>
</gene>
<dbReference type="PANTHER" id="PTHR40115:SF1">
    <property type="entry name" value="INNER MEMBRANE PROTEIN WITH PEPSY TM HELIX"/>
    <property type="match status" value="1"/>
</dbReference>
<name>A0A1M5VB34_9FLAO</name>
<evidence type="ECO:0000256" key="1">
    <source>
        <dbReference type="SAM" id="Phobius"/>
    </source>
</evidence>
<dbReference type="AlphaFoldDB" id="A0A1M5VB34"/>
<feature type="transmembrane region" description="Helical" evidence="1">
    <location>
        <begin position="12"/>
        <end position="33"/>
    </location>
</feature>
<dbReference type="PANTHER" id="PTHR40115">
    <property type="entry name" value="INNER MEMBRANE PROTEIN WITH PEPSY TM HELIX"/>
    <property type="match status" value="1"/>
</dbReference>
<feature type="transmembrane region" description="Helical" evidence="1">
    <location>
        <begin position="117"/>
        <end position="137"/>
    </location>
</feature>
<dbReference type="RefSeq" id="WP_073120373.1">
    <property type="nucleotide sequence ID" value="NZ_BMEN01000003.1"/>
</dbReference>
<evidence type="ECO:0000313" key="2">
    <source>
        <dbReference type="EMBL" id="SHH72133.1"/>
    </source>
</evidence>
<keyword evidence="1" id="KW-0812">Transmembrane</keyword>
<dbReference type="EMBL" id="FQXQ01000003">
    <property type="protein sequence ID" value="SHH72133.1"/>
    <property type="molecule type" value="Genomic_DNA"/>
</dbReference>
<dbReference type="InterPro" id="IPR032307">
    <property type="entry name" value="PepSY_TM-like_2"/>
</dbReference>